<dbReference type="Gene3D" id="2.130.10.10">
    <property type="entry name" value="YVTN repeat-like/Quinoprotein amine dehydrogenase"/>
    <property type="match status" value="1"/>
</dbReference>
<sequence length="104" mass="11149">MQRLVMSSPNRLRGVLSVPHLMEYARIRIVSGSSDYCTTIRLSGDAETGNASTFKPLQGRSEDVNSIAFSPDGTRIISGSVDIRLSGIQALVMSSSAFVHTSTS</sequence>
<evidence type="ECO:0000256" key="1">
    <source>
        <dbReference type="PROSITE-ProRule" id="PRU00221"/>
    </source>
</evidence>
<dbReference type="InterPro" id="IPR001680">
    <property type="entry name" value="WD40_rpt"/>
</dbReference>
<evidence type="ECO:0000313" key="2">
    <source>
        <dbReference type="EMBL" id="KIM88470.1"/>
    </source>
</evidence>
<dbReference type="HOGENOM" id="CLU_2251051_0_0_1"/>
<dbReference type="InParanoid" id="A0A0C3FVH6"/>
<dbReference type="SUPFAM" id="SSF50978">
    <property type="entry name" value="WD40 repeat-like"/>
    <property type="match status" value="1"/>
</dbReference>
<accession>A0A0C3FVH6</accession>
<dbReference type="InterPro" id="IPR036322">
    <property type="entry name" value="WD40_repeat_dom_sf"/>
</dbReference>
<dbReference type="Proteomes" id="UP000054166">
    <property type="component" value="Unassembled WGS sequence"/>
</dbReference>
<dbReference type="OrthoDB" id="6262491at2759"/>
<dbReference type="EMBL" id="KN832977">
    <property type="protein sequence ID" value="KIM88470.1"/>
    <property type="molecule type" value="Genomic_DNA"/>
</dbReference>
<dbReference type="AlphaFoldDB" id="A0A0C3FVH6"/>
<dbReference type="PROSITE" id="PS50082">
    <property type="entry name" value="WD_REPEATS_2"/>
    <property type="match status" value="1"/>
</dbReference>
<evidence type="ECO:0000313" key="3">
    <source>
        <dbReference type="Proteomes" id="UP000054166"/>
    </source>
</evidence>
<keyword evidence="3" id="KW-1185">Reference proteome</keyword>
<keyword evidence="1" id="KW-0853">WD repeat</keyword>
<name>A0A0C3FVH6_PILCF</name>
<proteinExistence type="predicted"/>
<reference evidence="3" key="2">
    <citation type="submission" date="2015-01" db="EMBL/GenBank/DDBJ databases">
        <title>Evolutionary Origins and Diversification of the Mycorrhizal Mutualists.</title>
        <authorList>
            <consortium name="DOE Joint Genome Institute"/>
            <consortium name="Mycorrhizal Genomics Consortium"/>
            <person name="Kohler A."/>
            <person name="Kuo A."/>
            <person name="Nagy L.G."/>
            <person name="Floudas D."/>
            <person name="Copeland A."/>
            <person name="Barry K.W."/>
            <person name="Cichocki N."/>
            <person name="Veneault-Fourrey C."/>
            <person name="LaButti K."/>
            <person name="Lindquist E.A."/>
            <person name="Lipzen A."/>
            <person name="Lundell T."/>
            <person name="Morin E."/>
            <person name="Murat C."/>
            <person name="Riley R."/>
            <person name="Ohm R."/>
            <person name="Sun H."/>
            <person name="Tunlid A."/>
            <person name="Henrissat B."/>
            <person name="Grigoriev I.V."/>
            <person name="Hibbett D.S."/>
            <person name="Martin F."/>
        </authorList>
    </citation>
    <scope>NUCLEOTIDE SEQUENCE [LARGE SCALE GENOMIC DNA]</scope>
    <source>
        <strain evidence="3">F 1598</strain>
    </source>
</reference>
<gene>
    <name evidence="2" type="ORF">PILCRDRAFT_257478</name>
</gene>
<protein>
    <submittedName>
        <fullName evidence="2">Uncharacterized protein</fullName>
    </submittedName>
</protein>
<dbReference type="Pfam" id="PF00400">
    <property type="entry name" value="WD40"/>
    <property type="match status" value="1"/>
</dbReference>
<reference evidence="2 3" key="1">
    <citation type="submission" date="2014-04" db="EMBL/GenBank/DDBJ databases">
        <authorList>
            <consortium name="DOE Joint Genome Institute"/>
            <person name="Kuo A."/>
            <person name="Tarkka M."/>
            <person name="Buscot F."/>
            <person name="Kohler A."/>
            <person name="Nagy L.G."/>
            <person name="Floudas D."/>
            <person name="Copeland A."/>
            <person name="Barry K.W."/>
            <person name="Cichocki N."/>
            <person name="Veneault-Fourrey C."/>
            <person name="LaButti K."/>
            <person name="Lindquist E.A."/>
            <person name="Lipzen A."/>
            <person name="Lundell T."/>
            <person name="Morin E."/>
            <person name="Murat C."/>
            <person name="Sun H."/>
            <person name="Tunlid A."/>
            <person name="Henrissat B."/>
            <person name="Grigoriev I.V."/>
            <person name="Hibbett D.S."/>
            <person name="Martin F."/>
            <person name="Nordberg H.P."/>
            <person name="Cantor M.N."/>
            <person name="Hua S.X."/>
        </authorList>
    </citation>
    <scope>NUCLEOTIDE SEQUENCE [LARGE SCALE GENOMIC DNA]</scope>
    <source>
        <strain evidence="2 3">F 1598</strain>
    </source>
</reference>
<organism evidence="2 3">
    <name type="scientific">Piloderma croceum (strain F 1598)</name>
    <dbReference type="NCBI Taxonomy" id="765440"/>
    <lineage>
        <taxon>Eukaryota</taxon>
        <taxon>Fungi</taxon>
        <taxon>Dikarya</taxon>
        <taxon>Basidiomycota</taxon>
        <taxon>Agaricomycotina</taxon>
        <taxon>Agaricomycetes</taxon>
        <taxon>Agaricomycetidae</taxon>
        <taxon>Atheliales</taxon>
        <taxon>Atheliaceae</taxon>
        <taxon>Piloderma</taxon>
    </lineage>
</organism>
<feature type="repeat" description="WD" evidence="1">
    <location>
        <begin position="57"/>
        <end position="82"/>
    </location>
</feature>
<dbReference type="InterPro" id="IPR015943">
    <property type="entry name" value="WD40/YVTN_repeat-like_dom_sf"/>
</dbReference>